<gene>
    <name evidence="2" type="ORF">MIND_01012300</name>
</gene>
<sequence>MMSRLMPSLMNHQLKTPCPISALAVDQSERLFAGSDDGSVRIFDSATWKLVHAIRGLPNEISSIACSDTSAWLACGRAAYAFSMSSQKLVQNASDAALVLTLGEDEDDVLNELALGVSGSHMAFSTDSGAVGVVNLSTSSVQRMKTRHSSICGIVRFIPDRPRELVSAGYDSAILHFDFLLGTTLSRRDLTAAPASEGISLSPPFVMSAALSPTGAMAVGTADGQLWIGFGGDKGDPADKSTKKKRSRKWEGLNPDDEVVEKVAEGPIVAMAFLNSSALLVSTLLGTLMEFTLSRQEEGLRITKSHEQQTGVAKVNVVLRVKEHTVVAGLTSDSKGIIEIWD</sequence>
<dbReference type="InterPro" id="IPR015943">
    <property type="entry name" value="WD40/YVTN_repeat-like_dom_sf"/>
</dbReference>
<comment type="caution">
    <text evidence="2">The sequence shown here is derived from an EMBL/GenBank/DDBJ whole genome shotgun (WGS) entry which is preliminary data.</text>
</comment>
<dbReference type="SMART" id="SM00320">
    <property type="entry name" value="WD40"/>
    <property type="match status" value="2"/>
</dbReference>
<evidence type="ECO:0000256" key="1">
    <source>
        <dbReference type="SAM" id="MobiDB-lite"/>
    </source>
</evidence>
<protein>
    <recommendedName>
        <fullName evidence="4">WD40 repeat-like protein</fullName>
    </recommendedName>
</protein>
<evidence type="ECO:0008006" key="4">
    <source>
        <dbReference type="Google" id="ProtNLM"/>
    </source>
</evidence>
<evidence type="ECO:0000313" key="2">
    <source>
        <dbReference type="EMBL" id="KAF7294749.1"/>
    </source>
</evidence>
<evidence type="ECO:0000313" key="3">
    <source>
        <dbReference type="Proteomes" id="UP000636479"/>
    </source>
</evidence>
<dbReference type="AlphaFoldDB" id="A0A8H6VUU2"/>
<dbReference type="InterPro" id="IPR042453">
    <property type="entry name" value="WDR53"/>
</dbReference>
<keyword evidence="3" id="KW-1185">Reference proteome</keyword>
<dbReference type="Proteomes" id="UP000636479">
    <property type="component" value="Unassembled WGS sequence"/>
</dbReference>
<dbReference type="OrthoDB" id="2161379at2759"/>
<feature type="region of interest" description="Disordered" evidence="1">
    <location>
        <begin position="231"/>
        <end position="251"/>
    </location>
</feature>
<proteinExistence type="predicted"/>
<dbReference type="SUPFAM" id="SSF50978">
    <property type="entry name" value="WD40 repeat-like"/>
    <property type="match status" value="1"/>
</dbReference>
<name>A0A8H6VUU2_9AGAR</name>
<organism evidence="2 3">
    <name type="scientific">Mycena indigotica</name>
    <dbReference type="NCBI Taxonomy" id="2126181"/>
    <lineage>
        <taxon>Eukaryota</taxon>
        <taxon>Fungi</taxon>
        <taxon>Dikarya</taxon>
        <taxon>Basidiomycota</taxon>
        <taxon>Agaricomycotina</taxon>
        <taxon>Agaricomycetes</taxon>
        <taxon>Agaricomycetidae</taxon>
        <taxon>Agaricales</taxon>
        <taxon>Marasmiineae</taxon>
        <taxon>Mycenaceae</taxon>
        <taxon>Mycena</taxon>
    </lineage>
</organism>
<dbReference type="InterPro" id="IPR001680">
    <property type="entry name" value="WD40_rpt"/>
</dbReference>
<dbReference type="PANTHER" id="PTHR44666:SF1">
    <property type="entry name" value="WD REPEAT-CONTAINING PROTEIN 53"/>
    <property type="match status" value="1"/>
</dbReference>
<dbReference type="InterPro" id="IPR036322">
    <property type="entry name" value="WD40_repeat_dom_sf"/>
</dbReference>
<dbReference type="EMBL" id="JACAZF010000009">
    <property type="protein sequence ID" value="KAF7294749.1"/>
    <property type="molecule type" value="Genomic_DNA"/>
</dbReference>
<dbReference type="Pfam" id="PF00400">
    <property type="entry name" value="WD40"/>
    <property type="match status" value="1"/>
</dbReference>
<dbReference type="PANTHER" id="PTHR44666">
    <property type="entry name" value="WD REPEAT-CONTAINING PROTEIN 53"/>
    <property type="match status" value="1"/>
</dbReference>
<dbReference type="Gene3D" id="2.130.10.10">
    <property type="entry name" value="YVTN repeat-like/Quinoprotein amine dehydrogenase"/>
    <property type="match status" value="2"/>
</dbReference>
<accession>A0A8H6VUU2</accession>
<dbReference type="RefSeq" id="XP_037216112.1">
    <property type="nucleotide sequence ID" value="XM_037366718.1"/>
</dbReference>
<reference evidence="2" key="1">
    <citation type="submission" date="2020-05" db="EMBL/GenBank/DDBJ databases">
        <title>Mycena genomes resolve the evolution of fungal bioluminescence.</title>
        <authorList>
            <person name="Tsai I.J."/>
        </authorList>
    </citation>
    <scope>NUCLEOTIDE SEQUENCE</scope>
    <source>
        <strain evidence="2">171206Taipei</strain>
    </source>
</reference>
<dbReference type="GeneID" id="59349234"/>